<dbReference type="AlphaFoldDB" id="F2CED5"/>
<dbReference type="EMBL" id="AFBE01000009">
    <property type="protein sequence ID" value="EGF18923.1"/>
    <property type="molecule type" value="Genomic_DNA"/>
</dbReference>
<name>F2CED5_STRSA</name>
<dbReference type="HOGENOM" id="CLU_3317925_0_0_9"/>
<dbReference type="Proteomes" id="UP000004826">
    <property type="component" value="Unassembled WGS sequence"/>
</dbReference>
<reference evidence="1 2" key="1">
    <citation type="submission" date="2011-02" db="EMBL/GenBank/DDBJ databases">
        <authorList>
            <person name="Muzny D."/>
            <person name="Qin X."/>
            <person name="Deng J."/>
            <person name="Jiang H."/>
            <person name="Liu Y."/>
            <person name="Qu J."/>
            <person name="Song X.-Z."/>
            <person name="Zhang L."/>
            <person name="Thornton R."/>
            <person name="Coyle M."/>
            <person name="Francisco L."/>
            <person name="Jackson L."/>
            <person name="Javaid M."/>
            <person name="Korchina V."/>
            <person name="Kovar C."/>
            <person name="Mata R."/>
            <person name="Mathew T."/>
            <person name="Ngo R."/>
            <person name="Nguyen L."/>
            <person name="Nguyen N."/>
            <person name="Okwuonu G."/>
            <person name="Ongeri F."/>
            <person name="Pham C."/>
            <person name="Simmons D."/>
            <person name="Wilczek-Boney K."/>
            <person name="Hale W."/>
            <person name="Jakkamsetti A."/>
            <person name="Pham P."/>
            <person name="Ruth R."/>
            <person name="San Lucas F."/>
            <person name="Warren J."/>
            <person name="Zhang J."/>
            <person name="Zhao Z."/>
            <person name="Zhou C."/>
            <person name="Zhu D."/>
            <person name="Lee S."/>
            <person name="Bess C."/>
            <person name="Blankenburg K."/>
            <person name="Forbes L."/>
            <person name="Fu Q."/>
            <person name="Gubbala S."/>
            <person name="Hirani K."/>
            <person name="Jayaseelan J.C."/>
            <person name="Lara F."/>
            <person name="Munidasa M."/>
            <person name="Palculict T."/>
            <person name="Patil S."/>
            <person name="Pu L.-L."/>
            <person name="Saada N."/>
            <person name="Tang L."/>
            <person name="Weissenberger G."/>
            <person name="Zhu Y."/>
            <person name="Hemphill L."/>
            <person name="Shang Y."/>
            <person name="Youmans B."/>
            <person name="Ayvaz T."/>
            <person name="Ross M."/>
            <person name="Santibanez J."/>
            <person name="Aqrawi P."/>
            <person name="Gross S."/>
            <person name="Joshi V."/>
            <person name="Fowler G."/>
            <person name="Nazareth L."/>
            <person name="Reid J."/>
            <person name="Worley K."/>
            <person name="Petrosino J."/>
            <person name="Highlander S."/>
            <person name="Gibbs R."/>
        </authorList>
    </citation>
    <scope>NUCLEOTIDE SEQUENCE [LARGE SCALE GENOMIC DNA]</scope>
    <source>
        <strain evidence="1 2">SK408</strain>
    </source>
</reference>
<evidence type="ECO:0000313" key="2">
    <source>
        <dbReference type="Proteomes" id="UP000004826"/>
    </source>
</evidence>
<organism evidence="1 2">
    <name type="scientific">Streptococcus sanguinis SK408</name>
    <dbReference type="NCBI Taxonomy" id="888818"/>
    <lineage>
        <taxon>Bacteria</taxon>
        <taxon>Bacillati</taxon>
        <taxon>Bacillota</taxon>
        <taxon>Bacilli</taxon>
        <taxon>Lactobacillales</taxon>
        <taxon>Streptococcaceae</taxon>
        <taxon>Streptococcus</taxon>
    </lineage>
</organism>
<comment type="caution">
    <text evidence="1">The sequence shown here is derived from an EMBL/GenBank/DDBJ whole genome shotgun (WGS) entry which is preliminary data.</text>
</comment>
<accession>F2CED5</accession>
<proteinExistence type="predicted"/>
<sequence length="39" mass="4326">MVPRLSSVLETKAFYFAVGQVKMIGECFKYPEQQGGATN</sequence>
<protein>
    <submittedName>
        <fullName evidence="1">Uncharacterized protein</fullName>
    </submittedName>
</protein>
<evidence type="ECO:0000313" key="1">
    <source>
        <dbReference type="EMBL" id="EGF18923.1"/>
    </source>
</evidence>
<gene>
    <name evidence="1" type="ORF">HMPREF9391_1312</name>
</gene>